<dbReference type="PROSITE" id="PS51186">
    <property type="entry name" value="GNAT"/>
    <property type="match status" value="1"/>
</dbReference>
<evidence type="ECO:0000313" key="3">
    <source>
        <dbReference type="EMBL" id="KJA29873.1"/>
    </source>
</evidence>
<sequence>MVLKAEIPDLSPHLSKSPTMTTFALRIAIAHRETTKDSEAQLFAAPSSTQPKRMRFSHLWRAAKTVEHAFESDSFGLYMRAGEKKPIRTRTQNILFLSLWKTRQLVLTVHRGASLIVVRTGTSRPQKPIGRLIHTLLTRLSKTISSHQTTEQKKRAAELAEKSTVAVRLAIGDRVSSMIYVSLLATDPESQGHGYGGALLEAINDLADSTGQASWLQSSNTENNTFYRSHGFETAGTYYMGDGNPEWTGKPILIQIMVREPKQKSEVAQPTSIASEQRYSLSDPLSPFQCHE</sequence>
<dbReference type="Pfam" id="PF13508">
    <property type="entry name" value="Acetyltransf_7"/>
    <property type="match status" value="1"/>
</dbReference>
<evidence type="ECO:0000259" key="2">
    <source>
        <dbReference type="PROSITE" id="PS51186"/>
    </source>
</evidence>
<accession>A0A0D2N0G1</accession>
<dbReference type="OMA" id="KIMVREP"/>
<dbReference type="AlphaFoldDB" id="A0A0D2N0G1"/>
<protein>
    <recommendedName>
        <fullName evidence="2">N-acetyltransferase domain-containing protein</fullName>
    </recommendedName>
</protein>
<dbReference type="PANTHER" id="PTHR42791">
    <property type="entry name" value="GNAT FAMILY ACETYLTRANSFERASE"/>
    <property type="match status" value="1"/>
</dbReference>
<evidence type="ECO:0000313" key="4">
    <source>
        <dbReference type="Proteomes" id="UP000054270"/>
    </source>
</evidence>
<organism evidence="3 4">
    <name type="scientific">Hypholoma sublateritium (strain FD-334 SS-4)</name>
    <dbReference type="NCBI Taxonomy" id="945553"/>
    <lineage>
        <taxon>Eukaryota</taxon>
        <taxon>Fungi</taxon>
        <taxon>Dikarya</taxon>
        <taxon>Basidiomycota</taxon>
        <taxon>Agaricomycotina</taxon>
        <taxon>Agaricomycetes</taxon>
        <taxon>Agaricomycetidae</taxon>
        <taxon>Agaricales</taxon>
        <taxon>Agaricineae</taxon>
        <taxon>Strophariaceae</taxon>
        <taxon>Hypholoma</taxon>
    </lineage>
</organism>
<gene>
    <name evidence="3" type="ORF">HYPSUDRAFT_244279</name>
</gene>
<feature type="compositionally biased region" description="Polar residues" evidence="1">
    <location>
        <begin position="266"/>
        <end position="280"/>
    </location>
</feature>
<dbReference type="InterPro" id="IPR052523">
    <property type="entry name" value="Trichothecene_AcTrans"/>
</dbReference>
<dbReference type="PANTHER" id="PTHR42791:SF1">
    <property type="entry name" value="N-ACETYLTRANSFERASE DOMAIN-CONTAINING PROTEIN"/>
    <property type="match status" value="1"/>
</dbReference>
<proteinExistence type="predicted"/>
<feature type="region of interest" description="Disordered" evidence="1">
    <location>
        <begin position="264"/>
        <end position="292"/>
    </location>
</feature>
<dbReference type="InterPro" id="IPR016181">
    <property type="entry name" value="Acyl_CoA_acyltransferase"/>
</dbReference>
<dbReference type="SUPFAM" id="SSF55729">
    <property type="entry name" value="Acyl-CoA N-acyltransferases (Nat)"/>
    <property type="match status" value="1"/>
</dbReference>
<dbReference type="InterPro" id="IPR000182">
    <property type="entry name" value="GNAT_dom"/>
</dbReference>
<evidence type="ECO:0000256" key="1">
    <source>
        <dbReference type="SAM" id="MobiDB-lite"/>
    </source>
</evidence>
<dbReference type="CDD" id="cd04301">
    <property type="entry name" value="NAT_SF"/>
    <property type="match status" value="1"/>
</dbReference>
<name>A0A0D2N0G1_HYPSF</name>
<dbReference type="Gene3D" id="3.40.630.30">
    <property type="match status" value="1"/>
</dbReference>
<dbReference type="STRING" id="945553.A0A0D2N0G1"/>
<dbReference type="EMBL" id="KN817518">
    <property type="protein sequence ID" value="KJA29873.1"/>
    <property type="molecule type" value="Genomic_DNA"/>
</dbReference>
<keyword evidence="4" id="KW-1185">Reference proteome</keyword>
<reference evidence="4" key="1">
    <citation type="submission" date="2014-04" db="EMBL/GenBank/DDBJ databases">
        <title>Evolutionary Origins and Diversification of the Mycorrhizal Mutualists.</title>
        <authorList>
            <consortium name="DOE Joint Genome Institute"/>
            <consortium name="Mycorrhizal Genomics Consortium"/>
            <person name="Kohler A."/>
            <person name="Kuo A."/>
            <person name="Nagy L.G."/>
            <person name="Floudas D."/>
            <person name="Copeland A."/>
            <person name="Barry K.W."/>
            <person name="Cichocki N."/>
            <person name="Veneault-Fourrey C."/>
            <person name="LaButti K."/>
            <person name="Lindquist E.A."/>
            <person name="Lipzen A."/>
            <person name="Lundell T."/>
            <person name="Morin E."/>
            <person name="Murat C."/>
            <person name="Riley R."/>
            <person name="Ohm R."/>
            <person name="Sun H."/>
            <person name="Tunlid A."/>
            <person name="Henrissat B."/>
            <person name="Grigoriev I.V."/>
            <person name="Hibbett D.S."/>
            <person name="Martin F."/>
        </authorList>
    </citation>
    <scope>NUCLEOTIDE SEQUENCE [LARGE SCALE GENOMIC DNA]</scope>
    <source>
        <strain evidence="4">FD-334 SS-4</strain>
    </source>
</reference>
<feature type="domain" description="N-acetyltransferase" evidence="2">
    <location>
        <begin position="116"/>
        <end position="259"/>
    </location>
</feature>
<dbReference type="Proteomes" id="UP000054270">
    <property type="component" value="Unassembled WGS sequence"/>
</dbReference>
<dbReference type="OrthoDB" id="2744543at2759"/>
<dbReference type="GO" id="GO:0016747">
    <property type="term" value="F:acyltransferase activity, transferring groups other than amino-acyl groups"/>
    <property type="evidence" value="ECO:0007669"/>
    <property type="project" value="InterPro"/>
</dbReference>